<dbReference type="Gene3D" id="1.20.1280.50">
    <property type="match status" value="1"/>
</dbReference>
<protein>
    <submittedName>
        <fullName evidence="2 4">YccV-like-domain-containing protein</fullName>
    </submittedName>
</protein>
<dbReference type="AlphaFoldDB" id="A0A6G1G047"/>
<dbReference type="InterPro" id="IPR036047">
    <property type="entry name" value="F-box-like_dom_sf"/>
</dbReference>
<dbReference type="RefSeq" id="XP_033532820.1">
    <property type="nucleotide sequence ID" value="XM_033679714.1"/>
</dbReference>
<dbReference type="Pfam" id="PF13369">
    <property type="entry name" value="Transglut_core2"/>
    <property type="match status" value="1"/>
</dbReference>
<evidence type="ECO:0000313" key="3">
    <source>
        <dbReference type="Proteomes" id="UP000504638"/>
    </source>
</evidence>
<keyword evidence="3" id="KW-1185">Reference proteome</keyword>
<dbReference type="SUPFAM" id="SSF81383">
    <property type="entry name" value="F-box domain"/>
    <property type="match status" value="1"/>
</dbReference>
<dbReference type="InterPro" id="IPR001810">
    <property type="entry name" value="F-box_dom"/>
</dbReference>
<dbReference type="Gene3D" id="2.30.30.390">
    <property type="entry name" value="Hemimethylated DNA-binding domain"/>
    <property type="match status" value="1"/>
</dbReference>
<name>A0A6G1G047_9PEZI</name>
<dbReference type="Proteomes" id="UP000504638">
    <property type="component" value="Unplaced"/>
</dbReference>
<dbReference type="GO" id="GO:0003677">
    <property type="term" value="F:DNA binding"/>
    <property type="evidence" value="ECO:0007669"/>
    <property type="project" value="InterPro"/>
</dbReference>
<dbReference type="OrthoDB" id="28868at2759"/>
<dbReference type="GeneID" id="54420284"/>
<dbReference type="Pfam" id="PF08755">
    <property type="entry name" value="YccV-like"/>
    <property type="match status" value="1"/>
</dbReference>
<reference evidence="2 4" key="1">
    <citation type="submission" date="2020-01" db="EMBL/GenBank/DDBJ databases">
        <authorList>
            <consortium name="DOE Joint Genome Institute"/>
            <person name="Haridas S."/>
            <person name="Albert R."/>
            <person name="Binder M."/>
            <person name="Bloem J."/>
            <person name="Labutti K."/>
            <person name="Salamov A."/>
            <person name="Andreopoulos B."/>
            <person name="Baker S.E."/>
            <person name="Barry K."/>
            <person name="Bills G."/>
            <person name="Bluhm B.H."/>
            <person name="Cannon C."/>
            <person name="Castanera R."/>
            <person name="Culley D.E."/>
            <person name="Daum C."/>
            <person name="Ezra D."/>
            <person name="Gonzalez J.B."/>
            <person name="Henrissat B."/>
            <person name="Kuo A."/>
            <person name="Liang C."/>
            <person name="Lipzen A."/>
            <person name="Lutzoni F."/>
            <person name="Magnuson J."/>
            <person name="Mondo S."/>
            <person name="Nolan M."/>
            <person name="Ohm R."/>
            <person name="Pangilinan J."/>
            <person name="Park H.-J."/>
            <person name="Ramirez L."/>
            <person name="Alfaro M."/>
            <person name="Sun H."/>
            <person name="Tritt A."/>
            <person name="Yoshinaga Y."/>
            <person name="Zwiers L.-H."/>
            <person name="Turgeon B.G."/>
            <person name="Goodwin S.B."/>
            <person name="Spatafora J.W."/>
            <person name="Crous P.W."/>
            <person name="Grigoriev I.V."/>
        </authorList>
    </citation>
    <scope>NUCLEOTIDE SEQUENCE</scope>
    <source>
        <strain evidence="2 4">CBS 781.70</strain>
    </source>
</reference>
<sequence>MNPLSWSWRTLPPLSVAQNKPRCHLTDLPDELLDHILQFLRPKDVCAAQATCQRLHGVATSNLLWQRFCVEDFRFWKDVDLLREMLDQPPAANDWKEIYTSRMLLNAAILKRMALLQNNPTHKLQHLDWLLMLEFDAKDILLEQLHADPEVGDGMAVRYWSKVVLSAIHKQKSVKIWGDLHNGRDIELESALAGLDLCALGSLSMTAEIGPELDDLAERFRQYTPEHGRLSTRETAVALAAFLRDQGFQGVPEADYHELRNRFIGIALRHPHHRALPLVNAAIYCGVARRLGITAHPTDFPLHIMVIVQASESKTLDGRPLTDEATDDQKRMFMDPFRDSREHSVEELRGLLSAMEVHPDSWPDFMTPASTIDLVLRNARNILNGLHRHRHYDFPQNIDPWGATGEAEHPTDEDLLYSSVWAQLMLSQQPQDVRRLADFYAVRLQDERKYDVPLIEKYLLTEDGPHTQSTLTLSTVCTRTRLDDMRSVTVKRRNTAEVGRVKYRVGQMMKHARYGYTGLVVGWDSKCEQSEEWIRTMNVDALGGGRSQAFYLVRASDGHTKYVAEESIKVYMGEPSDRTMRGAGEFFQRFDQQTREFISNIRDEYPDD</sequence>
<dbReference type="PANTHER" id="PTHR31350:SF27">
    <property type="entry name" value="HEMIMETHYLATED DNA-BINDING DOMAIN-CONTAINING PROTEIN"/>
    <property type="match status" value="1"/>
</dbReference>
<feature type="domain" description="F-box" evidence="1">
    <location>
        <begin position="22"/>
        <end position="68"/>
    </location>
</feature>
<dbReference type="InterPro" id="IPR032698">
    <property type="entry name" value="SirB1_N"/>
</dbReference>
<dbReference type="InterPro" id="IPR036623">
    <property type="entry name" value="Hemimethylated_DNA-bd_sf"/>
</dbReference>
<evidence type="ECO:0000313" key="4">
    <source>
        <dbReference type="RefSeq" id="XP_033532820.1"/>
    </source>
</evidence>
<dbReference type="PROSITE" id="PS50181">
    <property type="entry name" value="FBOX"/>
    <property type="match status" value="1"/>
</dbReference>
<dbReference type="InterPro" id="IPR011722">
    <property type="entry name" value="Hemimethylated_DNA-bd_dom"/>
</dbReference>
<reference evidence="4" key="3">
    <citation type="submission" date="2025-04" db="UniProtKB">
        <authorList>
            <consortium name="RefSeq"/>
        </authorList>
    </citation>
    <scope>IDENTIFICATION</scope>
    <source>
        <strain evidence="4">CBS 781.70</strain>
    </source>
</reference>
<proteinExistence type="predicted"/>
<dbReference type="PANTHER" id="PTHR31350">
    <property type="entry name" value="SI:DKEY-261L7.2"/>
    <property type="match status" value="1"/>
</dbReference>
<dbReference type="Pfam" id="PF12937">
    <property type="entry name" value="F-box-like"/>
    <property type="match status" value="1"/>
</dbReference>
<dbReference type="NCBIfam" id="TIGR02097">
    <property type="entry name" value="yccV"/>
    <property type="match status" value="1"/>
</dbReference>
<reference evidence="4" key="2">
    <citation type="submission" date="2020-04" db="EMBL/GenBank/DDBJ databases">
        <authorList>
            <consortium name="NCBI Genome Project"/>
        </authorList>
    </citation>
    <scope>NUCLEOTIDE SEQUENCE</scope>
    <source>
        <strain evidence="4">CBS 781.70</strain>
    </source>
</reference>
<evidence type="ECO:0000259" key="1">
    <source>
        <dbReference type="PROSITE" id="PS50181"/>
    </source>
</evidence>
<accession>A0A6G1G047</accession>
<dbReference type="SMART" id="SM00992">
    <property type="entry name" value="YccV-like"/>
    <property type="match status" value="1"/>
</dbReference>
<gene>
    <name evidence="2 4" type="ORF">P152DRAFT_459596</name>
</gene>
<evidence type="ECO:0000313" key="2">
    <source>
        <dbReference type="EMBL" id="KAF1811189.1"/>
    </source>
</evidence>
<dbReference type="SUPFAM" id="SSF141255">
    <property type="entry name" value="YccV-like"/>
    <property type="match status" value="1"/>
</dbReference>
<dbReference type="SMART" id="SM00256">
    <property type="entry name" value="FBOX"/>
    <property type="match status" value="1"/>
</dbReference>
<dbReference type="EMBL" id="ML975162">
    <property type="protein sequence ID" value="KAF1811189.1"/>
    <property type="molecule type" value="Genomic_DNA"/>
</dbReference>
<organism evidence="2">
    <name type="scientific">Eremomyces bilateralis CBS 781.70</name>
    <dbReference type="NCBI Taxonomy" id="1392243"/>
    <lineage>
        <taxon>Eukaryota</taxon>
        <taxon>Fungi</taxon>
        <taxon>Dikarya</taxon>
        <taxon>Ascomycota</taxon>
        <taxon>Pezizomycotina</taxon>
        <taxon>Dothideomycetes</taxon>
        <taxon>Dothideomycetes incertae sedis</taxon>
        <taxon>Eremomycetales</taxon>
        <taxon>Eremomycetaceae</taxon>
        <taxon>Eremomyces</taxon>
    </lineage>
</organism>